<evidence type="ECO:0000256" key="3">
    <source>
        <dbReference type="ARBA" id="ARBA00022472"/>
    </source>
</evidence>
<gene>
    <name evidence="20" type="ORF">Pmani_020317</name>
</gene>
<dbReference type="PROSITE" id="PS51192">
    <property type="entry name" value="HELICASE_ATP_BIND_1"/>
    <property type="match status" value="1"/>
</dbReference>
<feature type="compositionally biased region" description="Basic residues" evidence="17">
    <location>
        <begin position="105"/>
        <end position="115"/>
    </location>
</feature>
<dbReference type="InterPro" id="IPR049730">
    <property type="entry name" value="SNF2/RAD54-like_C"/>
</dbReference>
<evidence type="ECO:0000256" key="7">
    <source>
        <dbReference type="ARBA" id="ARBA00022806"/>
    </source>
</evidence>
<feature type="region of interest" description="Disordered" evidence="17">
    <location>
        <begin position="509"/>
        <end position="578"/>
    </location>
</feature>
<evidence type="ECO:0000259" key="19">
    <source>
        <dbReference type="PROSITE" id="PS51194"/>
    </source>
</evidence>
<dbReference type="CDD" id="cd18793">
    <property type="entry name" value="SF2_C_SNF"/>
    <property type="match status" value="1"/>
</dbReference>
<dbReference type="SMART" id="SM00490">
    <property type="entry name" value="HELICc"/>
    <property type="match status" value="1"/>
</dbReference>
<dbReference type="SUPFAM" id="SSF46689">
    <property type="entry name" value="Homeodomain-like"/>
    <property type="match status" value="1"/>
</dbReference>
<feature type="coiled-coil region" evidence="16">
    <location>
        <begin position="727"/>
        <end position="754"/>
    </location>
</feature>
<keyword evidence="5" id="KW-0547">Nucleotide-binding</keyword>
<evidence type="ECO:0000256" key="10">
    <source>
        <dbReference type="ARBA" id="ARBA00023125"/>
    </source>
</evidence>
<name>A0AAE1PIZ7_9EUCA</name>
<dbReference type="InterPro" id="IPR038718">
    <property type="entry name" value="SNF2-like_sf"/>
</dbReference>
<feature type="domain" description="Helicase ATP-binding" evidence="18">
    <location>
        <begin position="882"/>
        <end position="1110"/>
    </location>
</feature>
<evidence type="ECO:0000256" key="15">
    <source>
        <dbReference type="ARBA" id="ARBA00082628"/>
    </source>
</evidence>
<dbReference type="EMBL" id="JAWZYT010001946">
    <property type="protein sequence ID" value="KAK4307957.1"/>
    <property type="molecule type" value="Genomic_DNA"/>
</dbReference>
<dbReference type="GO" id="GO:0006281">
    <property type="term" value="P:DNA repair"/>
    <property type="evidence" value="ECO:0007669"/>
    <property type="project" value="TreeGrafter"/>
</dbReference>
<evidence type="ECO:0000256" key="9">
    <source>
        <dbReference type="ARBA" id="ARBA00023015"/>
    </source>
</evidence>
<dbReference type="GO" id="GO:0004386">
    <property type="term" value="F:helicase activity"/>
    <property type="evidence" value="ECO:0007669"/>
    <property type="project" value="UniProtKB-KW"/>
</dbReference>
<dbReference type="InterPro" id="IPR014001">
    <property type="entry name" value="Helicase_ATP-bd"/>
</dbReference>
<comment type="similarity">
    <text evidence="2">Belongs to the SNF2/RAD54 helicase family.</text>
</comment>
<keyword evidence="12" id="KW-0539">Nucleus</keyword>
<evidence type="ECO:0000256" key="12">
    <source>
        <dbReference type="ARBA" id="ARBA00023242"/>
    </source>
</evidence>
<feature type="compositionally biased region" description="Acidic residues" evidence="17">
    <location>
        <begin position="359"/>
        <end position="399"/>
    </location>
</feature>
<feature type="compositionally biased region" description="Basic and acidic residues" evidence="17">
    <location>
        <begin position="238"/>
        <end position="298"/>
    </location>
</feature>
<feature type="compositionally biased region" description="Polar residues" evidence="17">
    <location>
        <begin position="541"/>
        <end position="578"/>
    </location>
</feature>
<evidence type="ECO:0000256" key="8">
    <source>
        <dbReference type="ARBA" id="ARBA00022840"/>
    </source>
</evidence>
<feature type="region of interest" description="Disordered" evidence="17">
    <location>
        <begin position="158"/>
        <end position="327"/>
    </location>
</feature>
<keyword evidence="8" id="KW-0067">ATP-binding</keyword>
<dbReference type="GO" id="GO:0005524">
    <property type="term" value="F:ATP binding"/>
    <property type="evidence" value="ECO:0007669"/>
    <property type="project" value="UniProtKB-KW"/>
</dbReference>
<dbReference type="Proteomes" id="UP001292094">
    <property type="component" value="Unassembled WGS sequence"/>
</dbReference>
<dbReference type="Gene3D" id="3.40.50.10810">
    <property type="entry name" value="Tandem AAA-ATPase domain"/>
    <property type="match status" value="1"/>
</dbReference>
<feature type="domain" description="Helicase C-terminal" evidence="19">
    <location>
        <begin position="1344"/>
        <end position="1494"/>
    </location>
</feature>
<dbReference type="GO" id="GO:0006353">
    <property type="term" value="P:DNA-templated transcription termination"/>
    <property type="evidence" value="ECO:0007669"/>
    <property type="project" value="UniProtKB-KW"/>
</dbReference>
<dbReference type="PANTHER" id="PTHR45626:SF50">
    <property type="entry name" value="TRANSCRIPTION TERMINATION FACTOR 2"/>
    <property type="match status" value="1"/>
</dbReference>
<dbReference type="InterPro" id="IPR036388">
    <property type="entry name" value="WH-like_DNA-bd_sf"/>
</dbReference>
<sequence>MNRRSEKVAQRGMILGMWRGGSNPTQISRELGIARTTVYRWLTRWQEEGNLDDRQRFGTRCTPAMDSIDSSPDFIPGTPDAASGYGNTDDTTTPPVGGGQGVRWVKPRRLHRRLSPNREPSEPIMVPDSDDSANDNSIIIQQQHYGLNNNNNGIIMESDNDQTTTPLLMSNSNKFTDSKNAANNNDDDVSESGIMSSTPTGIIKTPSLYSWRKSSNMNTINSDDDDDDDDESPITASRPREHTTNPASRPREHTTNPASRPREHTTNPASRPREHTTNPASRPREHTTNPASRPREHTTNPASRPREQTTISASRPRDQASSQAEYQYQSYNVSSVSSENDSPVFLKSRQKKLVRVIDSDDDEIDGESDVDFYNDDGIDGESDDVDFYDDDEIDDDDVENEKSDTANVESDSDVGNVDDDIKGESGISSSQTANKYKTHRQTLIDESDDDSIIISSPEITETMKHKNQNISSDSLVISSSESKEYTANKDIINVSHDSLMISSPEVGKSFSATPKEPSVRPKALSSREKYGHKFKIKKKSSTSAIGGSKSAMESPQLANTSVQPPGFDTSSGSMVSGNQSWGGSGILELSGASVGNISGVSVGNVSGRSLGSALSTTDMTTQEMQEKLKQKQLVLRTANLGRLPDKGAKIKQQIQQLQDALANCNISDSIQSVHSDGSPNSSTNLFSASDASLHNTSTQIRSEEAATLKAKKTKLKELKMMYSTAKLHTLEDGGMRLKKRISELEKEIMMLEMNVLPDELIIVSGPEHKYKQKQSDFRGAAAAANLLQPQYPRQQLSHNVIQELYSAVEGNAHNYGGKISSARERQMVRVTSEAVEALHRALRSAPDLDEGVGAMERTEEDPEGLKVQLMDHQRQALTWLLWRETQLPPGGILADDMGLGKTLTMISLMLKHRELVEEGTIPKDFSALKKDECDSDQDEEDDNLSWIRTKGGSRSRSLVPSLGTLVVCPASLLGQWEGEVRRHVSKEKMNVYIYHGATRESNDKRLALYDMVVTTYTIVMMEGFPGRKEHINIKTKDDIPKVKAKNQGSLFRVGWTRIILDEAHTIRNHRTKTSQAVCMLRGGRRWAVTGTPVQNQEMDLYSLIRFLRTKPFDDYTCWKLQVCNNSAQGARRLAMLVKVLMLRRVKDQVNKSTGQKIVELPEKTVLHHDLSLSQKEREVYDQVFIFSRSALVQYMERNEEKKREKAEKWPGTQQQQHSVDDHIYTPTLATTNMCLPENVKSHHILVLLLRLRQICCHPTLIHKMLDTETRKTELKDLQDEEDELDLMTHMANMSITNKSSKEEGGEEMSTPHPEKEGEEATPPTAPSVLSADNPVFKETKESSKIRTLLKELKEIDNNDKSIVVSQWTSMLELVGDHLTKADIKWNTITGKVLVKDRAVIVDQFNNPHGAKVMLLSLGAGGVGLNLIGANHLFLLDIHWNPQLENQACDRIYRVGQTKPVYIHRFIVENTVEQKILELQKKKLQISKDVLSGAKRTKQDKLTLEDIKTLFSVT</sequence>
<dbReference type="Pfam" id="PF00176">
    <property type="entry name" value="SNF2-rel_dom"/>
    <property type="match status" value="1"/>
</dbReference>
<dbReference type="GO" id="GO:0008094">
    <property type="term" value="F:ATP-dependent activity, acting on DNA"/>
    <property type="evidence" value="ECO:0007669"/>
    <property type="project" value="UniProtKB-ARBA"/>
</dbReference>
<feature type="region of interest" description="Disordered" evidence="17">
    <location>
        <begin position="80"/>
        <end position="134"/>
    </location>
</feature>
<dbReference type="GO" id="GO:0005737">
    <property type="term" value="C:cytoplasm"/>
    <property type="evidence" value="ECO:0007669"/>
    <property type="project" value="UniProtKB-ARBA"/>
</dbReference>
<comment type="caution">
    <text evidence="20">The sequence shown here is derived from an EMBL/GenBank/DDBJ whole genome shotgun (WGS) entry which is preliminary data.</text>
</comment>
<feature type="compositionally biased region" description="Polar residues" evidence="17">
    <location>
        <begin position="212"/>
        <end position="221"/>
    </location>
</feature>
<keyword evidence="6" id="KW-0378">Hydrolase</keyword>
<evidence type="ECO:0000256" key="14">
    <source>
        <dbReference type="ARBA" id="ARBA00079067"/>
    </source>
</evidence>
<feature type="region of interest" description="Disordered" evidence="17">
    <location>
        <begin position="357"/>
        <end position="442"/>
    </location>
</feature>
<keyword evidence="9" id="KW-0805">Transcription regulation</keyword>
<evidence type="ECO:0000256" key="2">
    <source>
        <dbReference type="ARBA" id="ARBA00007025"/>
    </source>
</evidence>
<feature type="compositionally biased region" description="Polar residues" evidence="17">
    <location>
        <begin position="161"/>
        <end position="179"/>
    </location>
</feature>
<dbReference type="InterPro" id="IPR050628">
    <property type="entry name" value="SNF2_RAD54_helicase_TF"/>
</dbReference>
<dbReference type="PANTHER" id="PTHR45626">
    <property type="entry name" value="TRANSCRIPTION TERMINATION FACTOR 2-RELATED"/>
    <property type="match status" value="1"/>
</dbReference>
<reference evidence="20" key="1">
    <citation type="submission" date="2023-11" db="EMBL/GenBank/DDBJ databases">
        <title>Genome assemblies of two species of porcelain crab, Petrolisthes cinctipes and Petrolisthes manimaculis (Anomura: Porcellanidae).</title>
        <authorList>
            <person name="Angst P."/>
        </authorList>
    </citation>
    <scope>NUCLEOTIDE SEQUENCE</scope>
    <source>
        <strain evidence="20">PB745_02</strain>
        <tissue evidence="20">Gill</tissue>
    </source>
</reference>
<feature type="compositionally biased region" description="Acidic residues" evidence="17">
    <location>
        <begin position="222"/>
        <end position="232"/>
    </location>
</feature>
<dbReference type="InterPro" id="IPR000330">
    <property type="entry name" value="SNF2_N"/>
</dbReference>
<dbReference type="Gene3D" id="1.10.10.10">
    <property type="entry name" value="Winged helix-like DNA-binding domain superfamily/Winged helix DNA-binding domain"/>
    <property type="match status" value="1"/>
</dbReference>
<feature type="compositionally biased region" description="Polar residues" evidence="17">
    <location>
        <begin position="426"/>
        <end position="435"/>
    </location>
</feature>
<dbReference type="GO" id="GO:0003677">
    <property type="term" value="F:DNA binding"/>
    <property type="evidence" value="ECO:0007669"/>
    <property type="project" value="UniProtKB-KW"/>
</dbReference>
<accession>A0AAE1PIZ7</accession>
<evidence type="ECO:0000256" key="11">
    <source>
        <dbReference type="ARBA" id="ARBA00023163"/>
    </source>
</evidence>
<evidence type="ECO:0000259" key="18">
    <source>
        <dbReference type="PROSITE" id="PS51192"/>
    </source>
</evidence>
<organism evidence="20 21">
    <name type="scientific">Petrolisthes manimaculis</name>
    <dbReference type="NCBI Taxonomy" id="1843537"/>
    <lineage>
        <taxon>Eukaryota</taxon>
        <taxon>Metazoa</taxon>
        <taxon>Ecdysozoa</taxon>
        <taxon>Arthropoda</taxon>
        <taxon>Crustacea</taxon>
        <taxon>Multicrustacea</taxon>
        <taxon>Malacostraca</taxon>
        <taxon>Eumalacostraca</taxon>
        <taxon>Eucarida</taxon>
        <taxon>Decapoda</taxon>
        <taxon>Pleocyemata</taxon>
        <taxon>Anomura</taxon>
        <taxon>Galatheoidea</taxon>
        <taxon>Porcellanidae</taxon>
        <taxon>Petrolisthes</taxon>
    </lineage>
</organism>
<keyword evidence="7" id="KW-0347">Helicase</keyword>
<evidence type="ECO:0000256" key="13">
    <source>
        <dbReference type="ARBA" id="ARBA00070113"/>
    </source>
</evidence>
<dbReference type="GO" id="GO:0016787">
    <property type="term" value="F:hydrolase activity"/>
    <property type="evidence" value="ECO:0007669"/>
    <property type="project" value="UniProtKB-KW"/>
</dbReference>
<dbReference type="Pfam" id="PF13384">
    <property type="entry name" value="HTH_23"/>
    <property type="match status" value="1"/>
</dbReference>
<keyword evidence="3" id="KW-0806">Transcription termination</keyword>
<keyword evidence="10" id="KW-0238">DNA-binding</keyword>
<keyword evidence="21" id="KW-1185">Reference proteome</keyword>
<dbReference type="FunFam" id="3.40.50.10810:FF:000043">
    <property type="entry name" value="Transcription termination factor 2"/>
    <property type="match status" value="1"/>
</dbReference>
<evidence type="ECO:0000256" key="5">
    <source>
        <dbReference type="ARBA" id="ARBA00022741"/>
    </source>
</evidence>
<dbReference type="Gene3D" id="3.40.50.300">
    <property type="entry name" value="P-loop containing nucleotide triphosphate hydrolases"/>
    <property type="match status" value="1"/>
</dbReference>
<dbReference type="InterPro" id="IPR027417">
    <property type="entry name" value="P-loop_NTPase"/>
</dbReference>
<comment type="subcellular location">
    <subcellularLocation>
        <location evidence="1">Nucleus</location>
    </subcellularLocation>
</comment>
<proteinExistence type="inferred from homology"/>
<dbReference type="PROSITE" id="PS51194">
    <property type="entry name" value="HELICASE_CTER"/>
    <property type="match status" value="1"/>
</dbReference>
<keyword evidence="4" id="KW-0597">Phosphoprotein</keyword>
<dbReference type="SUPFAM" id="SSF52540">
    <property type="entry name" value="P-loop containing nucleoside triphosphate hydrolases"/>
    <property type="match status" value="2"/>
</dbReference>
<evidence type="ECO:0000256" key="6">
    <source>
        <dbReference type="ARBA" id="ARBA00022801"/>
    </source>
</evidence>
<dbReference type="Pfam" id="PF00271">
    <property type="entry name" value="Helicase_C"/>
    <property type="match status" value="1"/>
</dbReference>
<evidence type="ECO:0000256" key="17">
    <source>
        <dbReference type="SAM" id="MobiDB-lite"/>
    </source>
</evidence>
<dbReference type="SMART" id="SM00487">
    <property type="entry name" value="DEXDc"/>
    <property type="match status" value="1"/>
</dbReference>
<keyword evidence="11" id="KW-0804">Transcription</keyword>
<evidence type="ECO:0000256" key="4">
    <source>
        <dbReference type="ARBA" id="ARBA00022553"/>
    </source>
</evidence>
<evidence type="ECO:0000256" key="1">
    <source>
        <dbReference type="ARBA" id="ARBA00004123"/>
    </source>
</evidence>
<dbReference type="GO" id="GO:0005634">
    <property type="term" value="C:nucleus"/>
    <property type="evidence" value="ECO:0007669"/>
    <property type="project" value="UniProtKB-SubCell"/>
</dbReference>
<keyword evidence="16" id="KW-0175">Coiled coil</keyword>
<feature type="region of interest" description="Disordered" evidence="17">
    <location>
        <begin position="1295"/>
        <end position="1336"/>
    </location>
</feature>
<evidence type="ECO:0000256" key="16">
    <source>
        <dbReference type="SAM" id="Coils"/>
    </source>
</evidence>
<dbReference type="InterPro" id="IPR009057">
    <property type="entry name" value="Homeodomain-like_sf"/>
</dbReference>
<evidence type="ECO:0000313" key="20">
    <source>
        <dbReference type="EMBL" id="KAK4307957.1"/>
    </source>
</evidence>
<protein>
    <recommendedName>
        <fullName evidence="13">Transcription termination factor 2</fullName>
    </recommendedName>
    <alternativeName>
        <fullName evidence="15">RNA polymerase II termination factor</fullName>
    </alternativeName>
    <alternativeName>
        <fullName evidence="14">Transcription release factor 2</fullName>
    </alternativeName>
</protein>
<evidence type="ECO:0000313" key="21">
    <source>
        <dbReference type="Proteomes" id="UP001292094"/>
    </source>
</evidence>
<dbReference type="InterPro" id="IPR001650">
    <property type="entry name" value="Helicase_C-like"/>
</dbReference>